<dbReference type="Proteomes" id="UP001176521">
    <property type="component" value="Unassembled WGS sequence"/>
</dbReference>
<organism evidence="3 4">
    <name type="scientific">Tilletia horrida</name>
    <dbReference type="NCBI Taxonomy" id="155126"/>
    <lineage>
        <taxon>Eukaryota</taxon>
        <taxon>Fungi</taxon>
        <taxon>Dikarya</taxon>
        <taxon>Basidiomycota</taxon>
        <taxon>Ustilaginomycotina</taxon>
        <taxon>Exobasidiomycetes</taxon>
        <taxon>Tilletiales</taxon>
        <taxon>Tilletiaceae</taxon>
        <taxon>Tilletia</taxon>
    </lineage>
</organism>
<feature type="region of interest" description="Disordered" evidence="1">
    <location>
        <begin position="103"/>
        <end position="134"/>
    </location>
</feature>
<reference evidence="3" key="1">
    <citation type="journal article" date="2023" name="PhytoFront">
        <title>Draft Genome Resources of Seven Strains of Tilletia horrida, Causal Agent of Kernel Smut of Rice.</title>
        <authorList>
            <person name="Khanal S."/>
            <person name="Antony Babu S."/>
            <person name="Zhou X.G."/>
        </authorList>
    </citation>
    <scope>NUCLEOTIDE SEQUENCE</scope>
    <source>
        <strain evidence="3">TX3</strain>
    </source>
</reference>
<feature type="domain" description="Myb/SANT-like" evidence="2">
    <location>
        <begin position="2"/>
        <end position="67"/>
    </location>
</feature>
<sequence>PEVWVTAAQALAGKTTKGGVKGVPQVKSHFRNLKTMFNEVHDLVNMSGFGWDQEKKCVTASEEVWDELLKTASKYKKWKNRSFDNYDCLEGICIRSTATGEFARDDGDEGRDDDGASSSSDDEDTVLPSKKRKRPSAVSAMAQIAEALNAFASAGADEGVSNVFELILELDGDEFDVDELSTIGALIAEKPAHAAAYRAFKTRDDLRRVFLRKLLRSS</sequence>
<dbReference type="InterPro" id="IPR024752">
    <property type="entry name" value="Myb/SANT-like_dom"/>
</dbReference>
<keyword evidence="4" id="KW-1185">Reference proteome</keyword>
<protein>
    <recommendedName>
        <fullName evidence="2">Myb/SANT-like domain-containing protein</fullName>
    </recommendedName>
</protein>
<dbReference type="PANTHER" id="PTHR46929:SF3">
    <property type="entry name" value="MYB_SANT-LIKE DOMAIN-CONTAINING PROTEIN"/>
    <property type="match status" value="1"/>
</dbReference>
<name>A0AAN6G6F1_9BASI</name>
<comment type="caution">
    <text evidence="3">The sequence shown here is derived from an EMBL/GenBank/DDBJ whole genome shotgun (WGS) entry which is preliminary data.</text>
</comment>
<proteinExistence type="predicted"/>
<evidence type="ECO:0000313" key="4">
    <source>
        <dbReference type="Proteomes" id="UP001176521"/>
    </source>
</evidence>
<evidence type="ECO:0000259" key="2">
    <source>
        <dbReference type="Pfam" id="PF12776"/>
    </source>
</evidence>
<feature type="non-terminal residue" evidence="3">
    <location>
        <position position="1"/>
    </location>
</feature>
<dbReference type="PANTHER" id="PTHR46929">
    <property type="entry name" value="EXPRESSED PROTEIN"/>
    <property type="match status" value="1"/>
</dbReference>
<dbReference type="EMBL" id="JAPDMQ010000518">
    <property type="protein sequence ID" value="KAK0523377.1"/>
    <property type="molecule type" value="Genomic_DNA"/>
</dbReference>
<evidence type="ECO:0000256" key="1">
    <source>
        <dbReference type="SAM" id="MobiDB-lite"/>
    </source>
</evidence>
<dbReference type="AlphaFoldDB" id="A0AAN6G6F1"/>
<dbReference type="Pfam" id="PF12776">
    <property type="entry name" value="Myb_DNA-bind_3"/>
    <property type="match status" value="1"/>
</dbReference>
<gene>
    <name evidence="3" type="ORF">OC842_006162</name>
</gene>
<accession>A0AAN6G6F1</accession>
<evidence type="ECO:0000313" key="3">
    <source>
        <dbReference type="EMBL" id="KAK0523377.1"/>
    </source>
</evidence>